<keyword evidence="1" id="KW-1133">Transmembrane helix</keyword>
<keyword evidence="3" id="KW-1185">Reference proteome</keyword>
<name>A0A4T2C2R5_9MICO</name>
<feature type="transmembrane region" description="Helical" evidence="1">
    <location>
        <begin position="38"/>
        <end position="58"/>
    </location>
</feature>
<dbReference type="Proteomes" id="UP000306192">
    <property type="component" value="Unassembled WGS sequence"/>
</dbReference>
<keyword evidence="1" id="KW-0812">Transmembrane</keyword>
<comment type="caution">
    <text evidence="2">The sequence shown here is derived from an EMBL/GenBank/DDBJ whole genome shotgun (WGS) entry which is preliminary data.</text>
</comment>
<protein>
    <submittedName>
        <fullName evidence="2">Uncharacterized protein</fullName>
    </submittedName>
</protein>
<evidence type="ECO:0000313" key="3">
    <source>
        <dbReference type="Proteomes" id="UP000306192"/>
    </source>
</evidence>
<dbReference type="AlphaFoldDB" id="A0A4T2C2R5"/>
<sequence>MNLDRATRFSLLGFLGSFVTVGAAVANAVTHGLYGPVLLIVMMAGIVFALVMVVSARLERRRLRKLSEPPKPMPPTMRFR</sequence>
<evidence type="ECO:0000313" key="2">
    <source>
        <dbReference type="EMBL" id="TIH38297.1"/>
    </source>
</evidence>
<evidence type="ECO:0000256" key="1">
    <source>
        <dbReference type="SAM" id="Phobius"/>
    </source>
</evidence>
<accession>A0A4T2C2R5</accession>
<proteinExistence type="predicted"/>
<reference evidence="2 3" key="1">
    <citation type="journal article" date="2019" name="Microorganisms">
        <title>Systematic Affiliation and Genome Analysis of Subtercola vilae DB165(T) with Particular Emphasis on Cold Adaptation of an Isolate from a High-Altitude Cold Volcano Lake.</title>
        <authorList>
            <person name="Villalobos A.S."/>
            <person name="Wiese J."/>
            <person name="Imhoff J.F."/>
            <person name="Dorador C."/>
            <person name="Keller A."/>
            <person name="Hentschel U."/>
        </authorList>
    </citation>
    <scope>NUCLEOTIDE SEQUENCE [LARGE SCALE GENOMIC DNA]</scope>
    <source>
        <strain evidence="2 3">DB165</strain>
    </source>
</reference>
<dbReference type="RefSeq" id="WP_136641543.1">
    <property type="nucleotide sequence ID" value="NZ_QYRT01000009.1"/>
</dbReference>
<keyword evidence="1" id="KW-0472">Membrane</keyword>
<gene>
    <name evidence="2" type="ORF">D4765_06865</name>
</gene>
<dbReference type="EMBL" id="QYRT01000009">
    <property type="protein sequence ID" value="TIH38297.1"/>
    <property type="molecule type" value="Genomic_DNA"/>
</dbReference>
<organism evidence="2 3">
    <name type="scientific">Subtercola vilae</name>
    <dbReference type="NCBI Taxonomy" id="2056433"/>
    <lineage>
        <taxon>Bacteria</taxon>
        <taxon>Bacillati</taxon>
        <taxon>Actinomycetota</taxon>
        <taxon>Actinomycetes</taxon>
        <taxon>Micrococcales</taxon>
        <taxon>Microbacteriaceae</taxon>
        <taxon>Subtercola</taxon>
    </lineage>
</organism>